<name>A0A4D4J8Z4_9PSEU</name>
<protein>
    <submittedName>
        <fullName evidence="1">Uncharacterized protein</fullName>
    </submittedName>
</protein>
<evidence type="ECO:0000313" key="2">
    <source>
        <dbReference type="Proteomes" id="UP000298860"/>
    </source>
</evidence>
<reference evidence="2" key="1">
    <citation type="submission" date="2019-04" db="EMBL/GenBank/DDBJ databases">
        <title>Draft genome sequence of Pseudonocardiaceae bacterium SL3-2-4.</title>
        <authorList>
            <person name="Ningsih F."/>
            <person name="Yokota A."/>
            <person name="Sakai Y."/>
            <person name="Nanatani K."/>
            <person name="Yabe S."/>
            <person name="Oetari A."/>
            <person name="Sjamsuridzal W."/>
        </authorList>
    </citation>
    <scope>NUCLEOTIDE SEQUENCE [LARGE SCALE GENOMIC DNA]</scope>
    <source>
        <strain evidence="2">SL3-2-4</strain>
    </source>
</reference>
<dbReference type="Proteomes" id="UP000298860">
    <property type="component" value="Unassembled WGS sequence"/>
</dbReference>
<accession>A0A4D4J8Z4</accession>
<dbReference type="AlphaFoldDB" id="A0A4D4J8Z4"/>
<gene>
    <name evidence="1" type="ORF">GTS_25990</name>
</gene>
<dbReference type="EMBL" id="BJFL01000011">
    <property type="protein sequence ID" value="GDY30966.1"/>
    <property type="molecule type" value="Genomic_DNA"/>
</dbReference>
<sequence length="64" mass="6904">MIRTRNFFFVSAERTAEPKGRAGRARQGVPAKLHKVWCRVVTTGTETGANGTDGADLTGKIRTG</sequence>
<proteinExistence type="predicted"/>
<keyword evidence="2" id="KW-1185">Reference proteome</keyword>
<evidence type="ECO:0000313" key="1">
    <source>
        <dbReference type="EMBL" id="GDY30966.1"/>
    </source>
</evidence>
<comment type="caution">
    <text evidence="1">The sequence shown here is derived from an EMBL/GenBank/DDBJ whole genome shotgun (WGS) entry which is preliminary data.</text>
</comment>
<organism evidence="1 2">
    <name type="scientific">Gandjariella thermophila</name>
    <dbReference type="NCBI Taxonomy" id="1931992"/>
    <lineage>
        <taxon>Bacteria</taxon>
        <taxon>Bacillati</taxon>
        <taxon>Actinomycetota</taxon>
        <taxon>Actinomycetes</taxon>
        <taxon>Pseudonocardiales</taxon>
        <taxon>Pseudonocardiaceae</taxon>
        <taxon>Gandjariella</taxon>
    </lineage>
</organism>